<dbReference type="Proteomes" id="UP000036958">
    <property type="component" value="Unassembled WGS sequence"/>
</dbReference>
<feature type="region of interest" description="Disordered" evidence="1">
    <location>
        <begin position="300"/>
        <end position="321"/>
    </location>
</feature>
<accession>A0A0L8VE95</accession>
<protein>
    <submittedName>
        <fullName evidence="2">Uncharacterized protein</fullName>
    </submittedName>
</protein>
<dbReference type="Pfam" id="PF19268">
    <property type="entry name" value="CIS_TMP"/>
    <property type="match status" value="1"/>
</dbReference>
<organism evidence="2 3">
    <name type="scientific">Sunxiuqinia dokdonensis</name>
    <dbReference type="NCBI Taxonomy" id="1409788"/>
    <lineage>
        <taxon>Bacteria</taxon>
        <taxon>Pseudomonadati</taxon>
        <taxon>Bacteroidota</taxon>
        <taxon>Bacteroidia</taxon>
        <taxon>Marinilabiliales</taxon>
        <taxon>Prolixibacteraceae</taxon>
        <taxon>Sunxiuqinia</taxon>
    </lineage>
</organism>
<proteinExistence type="predicted"/>
<name>A0A0L8VE95_9BACT</name>
<feature type="compositionally biased region" description="Basic and acidic residues" evidence="1">
    <location>
        <begin position="302"/>
        <end position="321"/>
    </location>
</feature>
<reference evidence="3" key="1">
    <citation type="submission" date="2015-07" db="EMBL/GenBank/DDBJ databases">
        <title>Genome sequencing of Sunxiuqinia dokdonensis strain SK.</title>
        <authorList>
            <person name="Ahn S."/>
            <person name="Kim B.-C."/>
        </authorList>
    </citation>
    <scope>NUCLEOTIDE SEQUENCE [LARGE SCALE GENOMIC DNA]</scope>
    <source>
        <strain evidence="3">SK</strain>
    </source>
</reference>
<keyword evidence="3" id="KW-1185">Reference proteome</keyword>
<evidence type="ECO:0000313" key="2">
    <source>
        <dbReference type="EMBL" id="KOH46779.1"/>
    </source>
</evidence>
<evidence type="ECO:0000313" key="3">
    <source>
        <dbReference type="Proteomes" id="UP000036958"/>
    </source>
</evidence>
<dbReference type="OrthoDB" id="1488184at2"/>
<sequence>MKKTNTHIIQDFRMELDMENQKSGKQVLDSANALMKGKIIPITERALNEWADENRNIHLDRLEIDLGTIPLDEFVDALPDAYERQIKETLKKLFVHDKTGSKKKIRQSGEAAALLDQLLFYLKEGVFPWQHHQEAYQTLDEVVLQILHAEKENLTRQLKPLLKHEDLVNRLIGTLRPDTLDLLLAELTFSDVATRALLLVGELVRYSHLRKLHWSRQQIGLAVYKQAFRRVAHNEVIFTERTIALALYELFLALKQDDEQWLKFSGRFARFAQKERFLSQFEDLPEALKKLEKSGASIWGSRTKDKSDVSRTETTEASDVREPAAESEIVCNINNAGLILLYPYLKTIFSRLNWLHKERFVSNDAQSKALLLTDYLVFGEEGTASENQMILNKILCGIDPKASLNPLLVLSENEKQEANDLLTSAIKHWVVLKNTSPEGYRHSFLRRTGVLRFKDEGWYLHVERKSYDMLLESMPYTISLIRLPWMNNKLVVEW</sequence>
<comment type="caution">
    <text evidence="2">The sequence shown here is derived from an EMBL/GenBank/DDBJ whole genome shotgun (WGS) entry which is preliminary data.</text>
</comment>
<evidence type="ECO:0000256" key="1">
    <source>
        <dbReference type="SAM" id="MobiDB-lite"/>
    </source>
</evidence>
<dbReference type="EMBL" id="LGIA01000018">
    <property type="protein sequence ID" value="KOH46779.1"/>
    <property type="molecule type" value="Genomic_DNA"/>
</dbReference>
<dbReference type="RefSeq" id="WP_053179195.1">
    <property type="nucleotide sequence ID" value="NZ_LGIA01000018.1"/>
</dbReference>
<gene>
    <name evidence="2" type="ORF">NC99_03650</name>
</gene>
<dbReference type="AlphaFoldDB" id="A0A0L8VE95"/>
<dbReference type="InterPro" id="IPR045538">
    <property type="entry name" value="CIS_TMP"/>
</dbReference>
<dbReference type="STRING" id="1409788.NC99_03650"/>